<organism evidence="10 11">
    <name type="scientific">Polaribacter marinivivus</name>
    <dbReference type="NCBI Taxonomy" id="1524260"/>
    <lineage>
        <taxon>Bacteria</taxon>
        <taxon>Pseudomonadati</taxon>
        <taxon>Bacteroidota</taxon>
        <taxon>Flavobacteriia</taxon>
        <taxon>Flavobacteriales</taxon>
        <taxon>Flavobacteriaceae</taxon>
    </lineage>
</organism>
<comment type="caution">
    <text evidence="10">The sequence shown here is derived from an EMBL/GenBank/DDBJ whole genome shotgun (WGS) entry which is preliminary data.</text>
</comment>
<dbReference type="InterPro" id="IPR037066">
    <property type="entry name" value="Plug_dom_sf"/>
</dbReference>
<evidence type="ECO:0000256" key="1">
    <source>
        <dbReference type="ARBA" id="ARBA00004571"/>
    </source>
</evidence>
<dbReference type="InterPro" id="IPR039426">
    <property type="entry name" value="TonB-dep_rcpt-like"/>
</dbReference>
<keyword evidence="2 7" id="KW-0813">Transport</keyword>
<evidence type="ECO:0000256" key="6">
    <source>
        <dbReference type="ARBA" id="ARBA00023237"/>
    </source>
</evidence>
<keyword evidence="6 7" id="KW-0998">Cell outer membrane</keyword>
<keyword evidence="8" id="KW-0732">Signal</keyword>
<evidence type="ECO:0000256" key="5">
    <source>
        <dbReference type="ARBA" id="ARBA00023136"/>
    </source>
</evidence>
<comment type="similarity">
    <text evidence="7">Belongs to the TonB-dependent receptor family.</text>
</comment>
<evidence type="ECO:0000256" key="4">
    <source>
        <dbReference type="ARBA" id="ARBA00022692"/>
    </source>
</evidence>
<dbReference type="InterPro" id="IPR036942">
    <property type="entry name" value="Beta-barrel_TonB_sf"/>
</dbReference>
<dbReference type="EMBL" id="JBHSCY010000001">
    <property type="protein sequence ID" value="MFC4268522.1"/>
    <property type="molecule type" value="Genomic_DNA"/>
</dbReference>
<feature type="signal peptide" evidence="8">
    <location>
        <begin position="1"/>
        <end position="22"/>
    </location>
</feature>
<feature type="chain" id="PRO_5045180597" evidence="8">
    <location>
        <begin position="23"/>
        <end position="1051"/>
    </location>
</feature>
<evidence type="ECO:0000256" key="8">
    <source>
        <dbReference type="SAM" id="SignalP"/>
    </source>
</evidence>
<keyword evidence="11" id="KW-1185">Reference proteome</keyword>
<dbReference type="InterPro" id="IPR008969">
    <property type="entry name" value="CarboxyPept-like_regulatory"/>
</dbReference>
<dbReference type="Gene3D" id="2.40.170.20">
    <property type="entry name" value="TonB-dependent receptor, beta-barrel domain"/>
    <property type="match status" value="1"/>
</dbReference>
<accession>A0ABV8R9N8</accession>
<dbReference type="Pfam" id="PF07715">
    <property type="entry name" value="Plug"/>
    <property type="match status" value="1"/>
</dbReference>
<dbReference type="PROSITE" id="PS52016">
    <property type="entry name" value="TONB_DEPENDENT_REC_3"/>
    <property type="match status" value="1"/>
</dbReference>
<dbReference type="Proteomes" id="UP001595826">
    <property type="component" value="Unassembled WGS sequence"/>
</dbReference>
<gene>
    <name evidence="10" type="ORF">ACFOWD_06360</name>
</gene>
<evidence type="ECO:0000259" key="9">
    <source>
        <dbReference type="Pfam" id="PF07715"/>
    </source>
</evidence>
<comment type="subcellular location">
    <subcellularLocation>
        <location evidence="1 7">Cell outer membrane</location>
        <topology evidence="1 7">Multi-pass membrane protein</topology>
    </subcellularLocation>
</comment>
<dbReference type="Gene3D" id="2.170.130.10">
    <property type="entry name" value="TonB-dependent receptor, plug domain"/>
    <property type="match status" value="1"/>
</dbReference>
<dbReference type="Pfam" id="PF13715">
    <property type="entry name" value="CarbopepD_reg_2"/>
    <property type="match status" value="1"/>
</dbReference>
<name>A0ABV8R9N8_9FLAO</name>
<dbReference type="NCBIfam" id="TIGR04056">
    <property type="entry name" value="OMP_RagA_SusC"/>
    <property type="match status" value="1"/>
</dbReference>
<evidence type="ECO:0000256" key="3">
    <source>
        <dbReference type="ARBA" id="ARBA00022452"/>
    </source>
</evidence>
<protein>
    <submittedName>
        <fullName evidence="10">SusC/RagA family TonB-linked outer membrane protein</fullName>
    </submittedName>
</protein>
<dbReference type="Gene3D" id="2.60.40.1120">
    <property type="entry name" value="Carboxypeptidase-like, regulatory domain"/>
    <property type="match status" value="1"/>
</dbReference>
<evidence type="ECO:0000313" key="11">
    <source>
        <dbReference type="Proteomes" id="UP001595826"/>
    </source>
</evidence>
<evidence type="ECO:0000313" key="10">
    <source>
        <dbReference type="EMBL" id="MFC4268522.1"/>
    </source>
</evidence>
<keyword evidence="3 7" id="KW-1134">Transmembrane beta strand</keyword>
<evidence type="ECO:0000256" key="2">
    <source>
        <dbReference type="ARBA" id="ARBA00022448"/>
    </source>
</evidence>
<evidence type="ECO:0000256" key="7">
    <source>
        <dbReference type="PROSITE-ProRule" id="PRU01360"/>
    </source>
</evidence>
<sequence>MKTKFRGILTLLLAFVVQIHFAQEKTVSGTVSESSGVLPGVSVSIKGTAKGTETDFDGKYSIKANVGDILSFSYVGYKTVEKKVGASNTINVSMVEDASVLDEIVVTALGIKRDKKSLGFAQQSVKPENLVRTRETDLNNALAGRVSGVQAVGAPSAGFGNSAIRLRGQSISLYIVDNVKVNSISDINTDDIADLSVLKGAAATALYGPEAYSGIIVITTKTAKKGQSTITLNHSTAIENVYLLPEYQNEYGGGYSQNFNTFSFNPTQHPASWSSFDGQPMVEYYADESWGPKLNGQMVRHWDSWIPGDPEFGKLRAFEANPDNIKNFFDTGTVNNTTVDFTKGGEGYSIKGGLVNIDRTSVVPNSFRRQVQAYTNIRFNITDQLEAYANINYQDRRTRNFPDNGYGNITSNFNQWWQRQLDMDRVRNYKRNGQFVSWNINSPTNLSPLYWDSPFFETNENLNFQTKNATYGRIGLNYTVNDNLNGYVELRKTYTSFESNDRLAFGSVNPIPSYSESESMNYRDELFGIINYSKDLTEDLDLNASAGFELITLGGESLSASTNGGLTTLNFYSLSTSKDRPTVNNSSYKQKTRGVFAKASLGYKDMLYFDGSARFDWGSTANPDDNRVETYGGSLSFIFTKLLPQNDIISFGKLRASVASGPFFPGRYLLNPTYDIGTPYGSSGTLSSQGNFANPLLQGGKRIDSEYGAELKLFKGKVDLDVTYFNRKDKDLPSRVSLDGASGFTSTFLNSGQQTTQGIEIGINFSPIRNEDFDWRVYTNFSTLKRTVDAIADGVDVNVLSSSWRGIQLQERVGEEWGAIYGRAYRRDADGNILLSSTGAPRYDTNQYLGNVLPDFTGGLSNNFRYKNFNLGFDIDFQKGGKVFSVTRMFNNYSGLGTETIGNNTLGNPVRDPIVGTGASYYTPASGVGANSGGVLIEGVDETSGSPASYYVDPVTYWGRLFALHERWLYDASYVKLRTIRLDYDLPAALLDKTPFKKLNVGVFANNVWVIHSAIPGLDPSEIETRNGVNWTEGGQLPNTRTFGVNVRMTF</sequence>
<reference evidence="11" key="1">
    <citation type="journal article" date="2019" name="Int. J. Syst. Evol. Microbiol.">
        <title>The Global Catalogue of Microorganisms (GCM) 10K type strain sequencing project: providing services to taxonomists for standard genome sequencing and annotation.</title>
        <authorList>
            <consortium name="The Broad Institute Genomics Platform"/>
            <consortium name="The Broad Institute Genome Sequencing Center for Infectious Disease"/>
            <person name="Wu L."/>
            <person name="Ma J."/>
        </authorList>
    </citation>
    <scope>NUCLEOTIDE SEQUENCE [LARGE SCALE GENOMIC DNA]</scope>
    <source>
        <strain evidence="11">CECT 8655</strain>
    </source>
</reference>
<keyword evidence="4 7" id="KW-0812">Transmembrane</keyword>
<keyword evidence="5 7" id="KW-0472">Membrane</keyword>
<proteinExistence type="inferred from homology"/>
<dbReference type="RefSeq" id="WP_377409053.1">
    <property type="nucleotide sequence ID" value="NZ_JBHSCY010000001.1"/>
</dbReference>
<dbReference type="InterPro" id="IPR012910">
    <property type="entry name" value="Plug_dom"/>
</dbReference>
<feature type="domain" description="TonB-dependent receptor plug" evidence="9">
    <location>
        <begin position="115"/>
        <end position="215"/>
    </location>
</feature>
<dbReference type="InterPro" id="IPR023996">
    <property type="entry name" value="TonB-dep_OMP_SusC/RagA"/>
</dbReference>
<dbReference type="SUPFAM" id="SSF56935">
    <property type="entry name" value="Porins"/>
    <property type="match status" value="1"/>
</dbReference>
<dbReference type="SUPFAM" id="SSF49464">
    <property type="entry name" value="Carboxypeptidase regulatory domain-like"/>
    <property type="match status" value="1"/>
</dbReference>